<comment type="subcellular location">
    <subcellularLocation>
        <location evidence="2">Plastid</location>
        <location evidence="2">Chloroplast</location>
    </subcellularLocation>
</comment>
<proteinExistence type="inferred from homology"/>
<feature type="binding site" evidence="7">
    <location>
        <position position="71"/>
    </location>
    <ligand>
        <name>chlorophyll a</name>
        <dbReference type="ChEBI" id="CHEBI:58416"/>
        <label>1</label>
    </ligand>
</feature>
<dbReference type="GO" id="GO:0009765">
    <property type="term" value="P:photosynthesis, light harvesting"/>
    <property type="evidence" value="ECO:0007669"/>
    <property type="project" value="InterPro"/>
</dbReference>
<evidence type="ECO:0000256" key="6">
    <source>
        <dbReference type="ARBA" id="ARBA00022640"/>
    </source>
</evidence>
<feature type="signal peptide" evidence="8">
    <location>
        <begin position="1"/>
        <end position="16"/>
    </location>
</feature>
<dbReference type="SUPFAM" id="SSF103511">
    <property type="entry name" value="Chlorophyll a-b binding protein"/>
    <property type="match status" value="1"/>
</dbReference>
<dbReference type="GO" id="GO:0016020">
    <property type="term" value="C:membrane"/>
    <property type="evidence" value="ECO:0007669"/>
    <property type="project" value="InterPro"/>
</dbReference>
<keyword evidence="7" id="KW-0157">Chromophore</keyword>
<organism evidence="9 10">
    <name type="scientific">Chrysophaeum taylorii</name>
    <dbReference type="NCBI Taxonomy" id="2483200"/>
    <lineage>
        <taxon>Eukaryota</taxon>
        <taxon>Sar</taxon>
        <taxon>Stramenopiles</taxon>
        <taxon>Ochrophyta</taxon>
        <taxon>Pelagophyceae</taxon>
        <taxon>Pelagomonadales</taxon>
        <taxon>Pelagomonadaceae</taxon>
        <taxon>Chrysophaeum</taxon>
    </lineage>
</organism>
<keyword evidence="7" id="KW-0148">Chlorophyll</keyword>
<dbReference type="Pfam" id="PF00504">
    <property type="entry name" value="Chloroa_b-bind"/>
    <property type="match status" value="1"/>
</dbReference>
<evidence type="ECO:0000256" key="7">
    <source>
        <dbReference type="PIRSR" id="PIRSR601344-1"/>
    </source>
</evidence>
<keyword evidence="6" id="KW-0934">Plastid</keyword>
<sequence>MKLVVALALSSAAAFQAPVGTSKPAALKGAPVDEFEVGVQPPAGFFDPLNYCETQPESFARRRAVERKHGRVAMMAMVGCLLHNADVEFPGYLSKSQNLKFSDIPNGLYGITKVPSAGLLQIAIFVGFIELFWWPASNYSGDYGCGFFGAKYEGEEKVKKLNAEMANGRLAMLGIAGAMLAEGQTGQTLQEQLLALNFNPFA</sequence>
<dbReference type="InterPro" id="IPR001344">
    <property type="entry name" value="Chloro_AB-bd_pln"/>
</dbReference>
<dbReference type="EMBL" id="JAQMWT010000092">
    <property type="protein sequence ID" value="KAJ8610861.1"/>
    <property type="molecule type" value="Genomic_DNA"/>
</dbReference>
<feature type="chain" id="PRO_5041923364" evidence="8">
    <location>
        <begin position="17"/>
        <end position="202"/>
    </location>
</feature>
<evidence type="ECO:0000313" key="9">
    <source>
        <dbReference type="EMBL" id="KAJ8610861.1"/>
    </source>
</evidence>
<comment type="similarity">
    <text evidence="3">Belongs to the fucoxanthin chlorophyll protein family.</text>
</comment>
<dbReference type="AlphaFoldDB" id="A0AAD7UN18"/>
<keyword evidence="5" id="KW-0602">Photosynthesis</keyword>
<comment type="caution">
    <text evidence="9">The sequence shown here is derived from an EMBL/GenBank/DDBJ whole genome shotgun (WGS) entry which is preliminary data.</text>
</comment>
<evidence type="ECO:0000256" key="3">
    <source>
        <dbReference type="ARBA" id="ARBA00005933"/>
    </source>
</evidence>
<keyword evidence="8" id="KW-0732">Signal</keyword>
<keyword evidence="4" id="KW-0150">Chloroplast</keyword>
<evidence type="ECO:0000256" key="5">
    <source>
        <dbReference type="ARBA" id="ARBA00022531"/>
    </source>
</evidence>
<name>A0AAD7UN18_9STRA</name>
<evidence type="ECO:0000256" key="4">
    <source>
        <dbReference type="ARBA" id="ARBA00022528"/>
    </source>
</evidence>
<evidence type="ECO:0000256" key="1">
    <source>
        <dbReference type="ARBA" id="ARBA00004022"/>
    </source>
</evidence>
<evidence type="ECO:0000256" key="2">
    <source>
        <dbReference type="ARBA" id="ARBA00004229"/>
    </source>
</evidence>
<evidence type="ECO:0000313" key="10">
    <source>
        <dbReference type="Proteomes" id="UP001230188"/>
    </source>
</evidence>
<keyword evidence="10" id="KW-1185">Reference proteome</keyword>
<dbReference type="Proteomes" id="UP001230188">
    <property type="component" value="Unassembled WGS sequence"/>
</dbReference>
<accession>A0AAD7UN18</accession>
<feature type="binding site" evidence="7">
    <location>
        <position position="66"/>
    </location>
    <ligand>
        <name>chlorophyll a</name>
        <dbReference type="ChEBI" id="CHEBI:58416"/>
        <label>1</label>
    </ligand>
</feature>
<dbReference type="PANTHER" id="PTHR21649">
    <property type="entry name" value="CHLOROPHYLL A/B BINDING PROTEIN"/>
    <property type="match status" value="1"/>
</dbReference>
<comment type="function">
    <text evidence="1">The light-harvesting complex (LHC) functions as a light receptor, it captures and delivers excitation energy to photosystems with which it is closely associated. Energy is transferred from the carotenoid and chlorophyll C (or B) to chlorophyll A and the photosynthetic reaction centers where it is used to synthesize ATP and reducing power.</text>
</comment>
<dbReference type="Gene3D" id="1.10.3460.10">
    <property type="entry name" value="Chlorophyll a/b binding protein domain"/>
    <property type="match status" value="1"/>
</dbReference>
<reference evidence="9" key="1">
    <citation type="submission" date="2023-01" db="EMBL/GenBank/DDBJ databases">
        <title>Metagenome sequencing of chrysophaentin producing Chrysophaeum taylorii.</title>
        <authorList>
            <person name="Davison J."/>
            <person name="Bewley C."/>
        </authorList>
    </citation>
    <scope>NUCLEOTIDE SEQUENCE</scope>
    <source>
        <strain evidence="9">NIES-1699</strain>
    </source>
</reference>
<dbReference type="GO" id="GO:0009507">
    <property type="term" value="C:chloroplast"/>
    <property type="evidence" value="ECO:0007669"/>
    <property type="project" value="UniProtKB-SubCell"/>
</dbReference>
<gene>
    <name evidence="9" type="ORF">CTAYLR_009139</name>
</gene>
<protein>
    <submittedName>
        <fullName evidence="9">Uncharacterized protein</fullName>
    </submittedName>
</protein>
<evidence type="ECO:0000256" key="8">
    <source>
        <dbReference type="SAM" id="SignalP"/>
    </source>
</evidence>
<dbReference type="GO" id="GO:0016168">
    <property type="term" value="F:chlorophyll binding"/>
    <property type="evidence" value="ECO:0007669"/>
    <property type="project" value="UniProtKB-KW"/>
</dbReference>
<dbReference type="InterPro" id="IPR022796">
    <property type="entry name" value="Chloroa_b-bind"/>
</dbReference>